<feature type="transmembrane region" description="Helical" evidence="1">
    <location>
        <begin position="12"/>
        <end position="32"/>
    </location>
</feature>
<keyword evidence="1" id="KW-1133">Transmembrane helix</keyword>
<accession>A0ABS7ZS80</accession>
<dbReference type="EMBL" id="JAEDAH010000079">
    <property type="protein sequence ID" value="MCA6064465.1"/>
    <property type="molecule type" value="Genomic_DNA"/>
</dbReference>
<gene>
    <name evidence="2" type="ORF">I9W95_12685</name>
</gene>
<protein>
    <submittedName>
        <fullName evidence="2">Uncharacterized protein</fullName>
    </submittedName>
</protein>
<evidence type="ECO:0000256" key="1">
    <source>
        <dbReference type="SAM" id="Phobius"/>
    </source>
</evidence>
<evidence type="ECO:0000313" key="3">
    <source>
        <dbReference type="Proteomes" id="UP000714380"/>
    </source>
</evidence>
<keyword evidence="1" id="KW-0472">Membrane</keyword>
<reference evidence="2 3" key="1">
    <citation type="submission" date="2020-12" db="EMBL/GenBank/DDBJ databases">
        <title>Novel Thalassolituus-related marine hydrocarbonoclastic bacteria mediated algae-derived hydrocarbons mineralization in twilight zone of the northern South China Sea.</title>
        <authorList>
            <person name="Dong C."/>
        </authorList>
    </citation>
    <scope>NUCLEOTIDE SEQUENCE [LARGE SCALE GENOMIC DNA]</scope>
    <source>
        <strain evidence="2 3">IMCC1826</strain>
    </source>
</reference>
<sequence length="197" mass="22081">MHLDWQLINSFSGWFSAAGTILAAAVSLYISFSERSTKIAVRSGIYVFNEDEGHVEYLGIFVQNIGFRAFYINNDSCISIRIGWFRKRHIGIGRNHIDFTKSSTFPCKIGEGEQARLYVRLHDAQSHWIDGLKQGLLKGSGLSSLRIVVFQALVKVWCGASAEMSCVNSRKPNKALLSPLSRLGRPTLRSGRPKAYR</sequence>
<comment type="caution">
    <text evidence="2">The sequence shown here is derived from an EMBL/GenBank/DDBJ whole genome shotgun (WGS) entry which is preliminary data.</text>
</comment>
<evidence type="ECO:0000313" key="2">
    <source>
        <dbReference type="EMBL" id="MCA6064465.1"/>
    </source>
</evidence>
<keyword evidence="3" id="KW-1185">Reference proteome</keyword>
<organism evidence="2 3">
    <name type="scientific">Thalassolituus marinus</name>
    <dbReference type="NCBI Taxonomy" id="671053"/>
    <lineage>
        <taxon>Bacteria</taxon>
        <taxon>Pseudomonadati</taxon>
        <taxon>Pseudomonadota</taxon>
        <taxon>Gammaproteobacteria</taxon>
        <taxon>Oceanospirillales</taxon>
        <taxon>Oceanospirillaceae</taxon>
        <taxon>Thalassolituus</taxon>
    </lineage>
</organism>
<keyword evidence="1" id="KW-0812">Transmembrane</keyword>
<dbReference type="Proteomes" id="UP000714380">
    <property type="component" value="Unassembled WGS sequence"/>
</dbReference>
<dbReference type="RefSeq" id="WP_225675464.1">
    <property type="nucleotide sequence ID" value="NZ_JAEDAH010000079.1"/>
</dbReference>
<name>A0ABS7ZS80_9GAMM</name>
<proteinExistence type="predicted"/>